<reference evidence="12" key="1">
    <citation type="submission" date="2020-04" db="EMBL/GenBank/DDBJ databases">
        <authorList>
            <person name="Neveu A P."/>
        </authorList>
    </citation>
    <scope>NUCLEOTIDE SEQUENCE</scope>
    <source>
        <tissue evidence="12">Whole embryo</tissue>
    </source>
</reference>
<dbReference type="InterPro" id="IPR013750">
    <property type="entry name" value="GHMP_kinase_C_dom"/>
</dbReference>
<dbReference type="GO" id="GO:0046872">
    <property type="term" value="F:metal ion binding"/>
    <property type="evidence" value="ECO:0007669"/>
    <property type="project" value="UniProtKB-KW"/>
</dbReference>
<dbReference type="Pfam" id="PF10509">
    <property type="entry name" value="GalKase_gal_bdg"/>
    <property type="match status" value="1"/>
</dbReference>
<dbReference type="InterPro" id="IPR019539">
    <property type="entry name" value="GalKase_N"/>
</dbReference>
<dbReference type="PRINTS" id="PR00473">
    <property type="entry name" value="GALCTOKINASE"/>
</dbReference>
<dbReference type="Gene3D" id="3.30.230.10">
    <property type="match status" value="1"/>
</dbReference>
<dbReference type="InterPro" id="IPR000705">
    <property type="entry name" value="Galactokinase"/>
</dbReference>
<dbReference type="InterPro" id="IPR036554">
    <property type="entry name" value="GHMP_kinase_C_sf"/>
</dbReference>
<keyword evidence="2" id="KW-0808">Transferase</keyword>
<evidence type="ECO:0000256" key="8">
    <source>
        <dbReference type="ARBA" id="ARBA00023277"/>
    </source>
</evidence>
<feature type="domain" description="GHMP kinase N-terminal" evidence="9">
    <location>
        <begin position="116"/>
        <end position="202"/>
    </location>
</feature>
<organism evidence="12">
    <name type="scientific">Phallusia mammillata</name>
    <dbReference type="NCBI Taxonomy" id="59560"/>
    <lineage>
        <taxon>Eukaryota</taxon>
        <taxon>Metazoa</taxon>
        <taxon>Chordata</taxon>
        <taxon>Tunicata</taxon>
        <taxon>Ascidiacea</taxon>
        <taxon>Phlebobranchia</taxon>
        <taxon>Ascidiidae</taxon>
        <taxon>Phallusia</taxon>
    </lineage>
</organism>
<keyword evidence="8" id="KW-0119">Carbohydrate metabolism</keyword>
<accession>A0A6F9DDV9</accession>
<evidence type="ECO:0000256" key="4">
    <source>
        <dbReference type="ARBA" id="ARBA00022741"/>
    </source>
</evidence>
<dbReference type="FunFam" id="3.30.230.10:FF:000040">
    <property type="entry name" value="Galactokinase 1"/>
    <property type="match status" value="1"/>
</dbReference>
<evidence type="ECO:0000256" key="2">
    <source>
        <dbReference type="ARBA" id="ARBA00022679"/>
    </source>
</evidence>
<dbReference type="GO" id="GO:0005524">
    <property type="term" value="F:ATP binding"/>
    <property type="evidence" value="ECO:0007669"/>
    <property type="project" value="UniProtKB-KW"/>
</dbReference>
<sequence length="399" mass="43100">MLPLDLNMAVAQVFSVSELTIQAEEIFAKHFVGFQPTAKACAPGRVNLIGEHTDYNRGYVLPMALPLVTVVVGCRTDTQVIEIVTTAESADEPKTVQFPVPTENNPLTPGKPAWANYAKGVVQTFKGAAIPGFKAVIVSSVPLGGGLSSSASIEVALHTFLESITGEKSIDLKVKALSCQEAEHKFPGMPCGIMDQFISVMGNKGYALLIDCRSMESTLVPVNDPNVTVLIANSNVRHELTGTEYPSRRKQCFEAASILSVKTLREATLKSLEGLTSQMDQVVYKRARHVISEIDRTTKGAEALKMGDYNTFGKLMVLSHNSLRDDYEVSCKELDELVELALQCDGVYGSRMTGGGFGGCTVTLLQADQIQNVVSHIQAKYQGKATFYVASPSDGAREL</sequence>
<dbReference type="GO" id="GO:0006012">
    <property type="term" value="P:galactose metabolic process"/>
    <property type="evidence" value="ECO:0007669"/>
    <property type="project" value="InterPro"/>
</dbReference>
<keyword evidence="6" id="KW-0067">ATP-binding</keyword>
<evidence type="ECO:0000256" key="3">
    <source>
        <dbReference type="ARBA" id="ARBA00022723"/>
    </source>
</evidence>
<evidence type="ECO:0000256" key="6">
    <source>
        <dbReference type="ARBA" id="ARBA00022840"/>
    </source>
</evidence>
<keyword evidence="5 12" id="KW-0418">Kinase</keyword>
<dbReference type="SUPFAM" id="SSF54211">
    <property type="entry name" value="Ribosomal protein S5 domain 2-like"/>
    <property type="match status" value="1"/>
</dbReference>
<dbReference type="FunFam" id="3.30.70.890:FF:000001">
    <property type="entry name" value="Galactokinase"/>
    <property type="match status" value="1"/>
</dbReference>
<dbReference type="InterPro" id="IPR006204">
    <property type="entry name" value="GHMP_kinase_N_dom"/>
</dbReference>
<comment type="similarity">
    <text evidence="1">Belongs to the GHMP kinase family. GalK subfamily.</text>
</comment>
<feature type="domain" description="GHMP kinase C-terminal" evidence="10">
    <location>
        <begin position="302"/>
        <end position="381"/>
    </location>
</feature>
<dbReference type="PROSITE" id="PS00627">
    <property type="entry name" value="GHMP_KINASES_ATP"/>
    <property type="match status" value="1"/>
</dbReference>
<feature type="domain" description="Galactokinase N-terminal" evidence="11">
    <location>
        <begin position="27"/>
        <end position="73"/>
    </location>
</feature>
<dbReference type="Gene3D" id="3.30.70.890">
    <property type="entry name" value="GHMP kinase, C-terminal domain"/>
    <property type="match status" value="1"/>
</dbReference>
<dbReference type="NCBIfam" id="TIGR00131">
    <property type="entry name" value="gal_kin"/>
    <property type="match status" value="1"/>
</dbReference>
<evidence type="ECO:0000259" key="10">
    <source>
        <dbReference type="Pfam" id="PF08544"/>
    </source>
</evidence>
<proteinExistence type="evidence at transcript level"/>
<dbReference type="PANTHER" id="PTHR10457">
    <property type="entry name" value="MEVALONATE KINASE/GALACTOKINASE"/>
    <property type="match status" value="1"/>
</dbReference>
<dbReference type="InterPro" id="IPR006203">
    <property type="entry name" value="GHMP_knse_ATP-bd_CS"/>
</dbReference>
<dbReference type="GO" id="GO:0004335">
    <property type="term" value="F:galactokinase activity"/>
    <property type="evidence" value="ECO:0007669"/>
    <property type="project" value="InterPro"/>
</dbReference>
<dbReference type="PANTHER" id="PTHR10457:SF7">
    <property type="entry name" value="GALACTOKINASE-RELATED"/>
    <property type="match status" value="1"/>
</dbReference>
<dbReference type="PROSITE" id="PS00106">
    <property type="entry name" value="GALACTOKINASE"/>
    <property type="match status" value="1"/>
</dbReference>
<evidence type="ECO:0000256" key="7">
    <source>
        <dbReference type="ARBA" id="ARBA00022842"/>
    </source>
</evidence>
<dbReference type="InterPro" id="IPR019741">
    <property type="entry name" value="Galactokinase_CS"/>
</dbReference>
<dbReference type="EMBL" id="LR785348">
    <property type="protein sequence ID" value="CAB3248187.1"/>
    <property type="molecule type" value="mRNA"/>
</dbReference>
<dbReference type="InterPro" id="IPR006206">
    <property type="entry name" value="Mevalonate/galactokinase"/>
</dbReference>
<keyword evidence="7" id="KW-0460">Magnesium</keyword>
<dbReference type="SUPFAM" id="SSF55060">
    <property type="entry name" value="GHMP Kinase, C-terminal domain"/>
    <property type="match status" value="1"/>
</dbReference>
<keyword evidence="4" id="KW-0547">Nucleotide-binding</keyword>
<evidence type="ECO:0000313" key="12">
    <source>
        <dbReference type="EMBL" id="CAB3248187.1"/>
    </source>
</evidence>
<dbReference type="Pfam" id="PF00288">
    <property type="entry name" value="GHMP_kinases_N"/>
    <property type="match status" value="1"/>
</dbReference>
<gene>
    <name evidence="12" type="primary">Galk1</name>
</gene>
<evidence type="ECO:0000259" key="9">
    <source>
        <dbReference type="Pfam" id="PF00288"/>
    </source>
</evidence>
<name>A0A6F9DDV9_9ASCI</name>
<protein>
    <submittedName>
        <fullName evidence="12">Galactokinase-like</fullName>
    </submittedName>
</protein>
<evidence type="ECO:0000259" key="11">
    <source>
        <dbReference type="Pfam" id="PF10509"/>
    </source>
</evidence>
<dbReference type="Pfam" id="PF08544">
    <property type="entry name" value="GHMP_kinases_C"/>
    <property type="match status" value="1"/>
</dbReference>
<dbReference type="InterPro" id="IPR014721">
    <property type="entry name" value="Ribsml_uS5_D2-typ_fold_subgr"/>
</dbReference>
<dbReference type="GO" id="GO:0005829">
    <property type="term" value="C:cytosol"/>
    <property type="evidence" value="ECO:0007669"/>
    <property type="project" value="TreeGrafter"/>
</dbReference>
<dbReference type="PIRSF" id="PIRSF000530">
    <property type="entry name" value="Galactokinase"/>
    <property type="match status" value="1"/>
</dbReference>
<keyword evidence="3" id="KW-0479">Metal-binding</keyword>
<evidence type="ECO:0000256" key="1">
    <source>
        <dbReference type="ARBA" id="ARBA00006566"/>
    </source>
</evidence>
<dbReference type="InterPro" id="IPR020568">
    <property type="entry name" value="Ribosomal_Su5_D2-typ_SF"/>
</dbReference>
<dbReference type="AlphaFoldDB" id="A0A6F9DDV9"/>
<evidence type="ECO:0000256" key="5">
    <source>
        <dbReference type="ARBA" id="ARBA00022777"/>
    </source>
</evidence>
<dbReference type="PRINTS" id="PR00959">
    <property type="entry name" value="MEVGALKINASE"/>
</dbReference>